<dbReference type="Proteomes" id="UP000828390">
    <property type="component" value="Unassembled WGS sequence"/>
</dbReference>
<protein>
    <submittedName>
        <fullName evidence="2">Uncharacterized protein</fullName>
    </submittedName>
</protein>
<keyword evidence="3" id="KW-1185">Reference proteome</keyword>
<evidence type="ECO:0000313" key="3">
    <source>
        <dbReference type="Proteomes" id="UP000828390"/>
    </source>
</evidence>
<feature type="region of interest" description="Disordered" evidence="1">
    <location>
        <begin position="46"/>
        <end position="69"/>
    </location>
</feature>
<reference evidence="2" key="1">
    <citation type="journal article" date="2019" name="bioRxiv">
        <title>The Genome of the Zebra Mussel, Dreissena polymorpha: A Resource for Invasive Species Research.</title>
        <authorList>
            <person name="McCartney M.A."/>
            <person name="Auch B."/>
            <person name="Kono T."/>
            <person name="Mallez S."/>
            <person name="Zhang Y."/>
            <person name="Obille A."/>
            <person name="Becker A."/>
            <person name="Abrahante J.E."/>
            <person name="Garbe J."/>
            <person name="Badalamenti J.P."/>
            <person name="Herman A."/>
            <person name="Mangelson H."/>
            <person name="Liachko I."/>
            <person name="Sullivan S."/>
            <person name="Sone E.D."/>
            <person name="Koren S."/>
            <person name="Silverstein K.A.T."/>
            <person name="Beckman K.B."/>
            <person name="Gohl D.M."/>
        </authorList>
    </citation>
    <scope>NUCLEOTIDE SEQUENCE</scope>
    <source>
        <strain evidence="2">Duluth1</strain>
        <tissue evidence="2">Whole animal</tissue>
    </source>
</reference>
<reference evidence="2" key="2">
    <citation type="submission" date="2020-11" db="EMBL/GenBank/DDBJ databases">
        <authorList>
            <person name="McCartney M.A."/>
            <person name="Auch B."/>
            <person name="Kono T."/>
            <person name="Mallez S."/>
            <person name="Becker A."/>
            <person name="Gohl D.M."/>
            <person name="Silverstein K.A.T."/>
            <person name="Koren S."/>
            <person name="Bechman K.B."/>
            <person name="Herman A."/>
            <person name="Abrahante J.E."/>
            <person name="Garbe J."/>
        </authorList>
    </citation>
    <scope>NUCLEOTIDE SEQUENCE</scope>
    <source>
        <strain evidence="2">Duluth1</strain>
        <tissue evidence="2">Whole animal</tissue>
    </source>
</reference>
<dbReference type="AlphaFoldDB" id="A0A9D4QTH7"/>
<dbReference type="EMBL" id="JAIWYP010000004">
    <property type="protein sequence ID" value="KAH3842102.1"/>
    <property type="molecule type" value="Genomic_DNA"/>
</dbReference>
<comment type="caution">
    <text evidence="2">The sequence shown here is derived from an EMBL/GenBank/DDBJ whole genome shotgun (WGS) entry which is preliminary data.</text>
</comment>
<accession>A0A9D4QTH7</accession>
<proteinExistence type="predicted"/>
<organism evidence="2 3">
    <name type="scientific">Dreissena polymorpha</name>
    <name type="common">Zebra mussel</name>
    <name type="synonym">Mytilus polymorpha</name>
    <dbReference type="NCBI Taxonomy" id="45954"/>
    <lineage>
        <taxon>Eukaryota</taxon>
        <taxon>Metazoa</taxon>
        <taxon>Spiralia</taxon>
        <taxon>Lophotrochozoa</taxon>
        <taxon>Mollusca</taxon>
        <taxon>Bivalvia</taxon>
        <taxon>Autobranchia</taxon>
        <taxon>Heteroconchia</taxon>
        <taxon>Euheterodonta</taxon>
        <taxon>Imparidentia</taxon>
        <taxon>Neoheterodontei</taxon>
        <taxon>Myida</taxon>
        <taxon>Dreissenoidea</taxon>
        <taxon>Dreissenidae</taxon>
        <taxon>Dreissena</taxon>
    </lineage>
</organism>
<gene>
    <name evidence="2" type="ORF">DPMN_115590</name>
</gene>
<evidence type="ECO:0000256" key="1">
    <source>
        <dbReference type="SAM" id="MobiDB-lite"/>
    </source>
</evidence>
<feature type="compositionally biased region" description="Polar residues" evidence="1">
    <location>
        <begin position="51"/>
        <end position="69"/>
    </location>
</feature>
<name>A0A9D4QTH7_DREPO</name>
<sequence>MKWMCMSSPSPLVSPDSFLMPDVQVHRSKSSHPLLRQEAVDERKTRVLGTEESNQCSDTKTFKTNIRRR</sequence>
<evidence type="ECO:0000313" key="2">
    <source>
        <dbReference type="EMBL" id="KAH3842102.1"/>
    </source>
</evidence>